<organism evidence="7 8">
    <name type="scientific">Metarhizium robertsii</name>
    <dbReference type="NCBI Taxonomy" id="568076"/>
    <lineage>
        <taxon>Eukaryota</taxon>
        <taxon>Fungi</taxon>
        <taxon>Dikarya</taxon>
        <taxon>Ascomycota</taxon>
        <taxon>Pezizomycotina</taxon>
        <taxon>Sordariomycetes</taxon>
        <taxon>Hypocreomycetidae</taxon>
        <taxon>Hypocreales</taxon>
        <taxon>Clavicipitaceae</taxon>
        <taxon>Metarhizium</taxon>
    </lineage>
</organism>
<evidence type="ECO:0000313" key="7">
    <source>
        <dbReference type="EMBL" id="EXV01935.1"/>
    </source>
</evidence>
<keyword evidence="2" id="KW-0285">Flavoprotein</keyword>
<evidence type="ECO:0000313" key="8">
    <source>
        <dbReference type="Proteomes" id="UP000030151"/>
    </source>
</evidence>
<gene>
    <name evidence="7" type="ORF">X797_004768</name>
</gene>
<dbReference type="PANTHER" id="PTHR42973:SF53">
    <property type="entry name" value="FAD-BINDING PCMH-TYPE DOMAIN-CONTAINING PROTEIN-RELATED"/>
    <property type="match status" value="1"/>
</dbReference>
<dbReference type="PANTHER" id="PTHR42973">
    <property type="entry name" value="BINDING OXIDOREDUCTASE, PUTATIVE (AFU_ORTHOLOGUE AFUA_1G17690)-RELATED"/>
    <property type="match status" value="1"/>
</dbReference>
<feature type="signal peptide" evidence="5">
    <location>
        <begin position="1"/>
        <end position="23"/>
    </location>
</feature>
<keyword evidence="3" id="KW-0274">FAD</keyword>
<comment type="caution">
    <text evidence="7">The sequence shown here is derived from an EMBL/GenBank/DDBJ whole genome shotgun (WGS) entry which is preliminary data.</text>
</comment>
<dbReference type="EMBL" id="JELW01000006">
    <property type="protein sequence ID" value="EXV01935.1"/>
    <property type="molecule type" value="Genomic_DNA"/>
</dbReference>
<protein>
    <submittedName>
        <fullName evidence="7">FAD/FMN-binding dehydrogenase</fullName>
    </submittedName>
</protein>
<feature type="domain" description="FAD-binding PCMH-type" evidence="6">
    <location>
        <begin position="70"/>
        <end position="241"/>
    </location>
</feature>
<dbReference type="GO" id="GO:0071949">
    <property type="term" value="F:FAD binding"/>
    <property type="evidence" value="ECO:0007669"/>
    <property type="project" value="InterPro"/>
</dbReference>
<keyword evidence="4" id="KW-0560">Oxidoreductase</keyword>
<dbReference type="InterPro" id="IPR006094">
    <property type="entry name" value="Oxid_FAD_bind_N"/>
</dbReference>
<name>A0A0A1UWJ3_9HYPO</name>
<dbReference type="eggNOG" id="KOG1231">
    <property type="taxonomic scope" value="Eukaryota"/>
</dbReference>
<evidence type="ECO:0000256" key="3">
    <source>
        <dbReference type="ARBA" id="ARBA00022827"/>
    </source>
</evidence>
<dbReference type="AlphaFoldDB" id="A0A0A1UWJ3"/>
<dbReference type="InterPro" id="IPR016166">
    <property type="entry name" value="FAD-bd_PCMH"/>
</dbReference>
<feature type="chain" id="PRO_5001991991" evidence="5">
    <location>
        <begin position="24"/>
        <end position="503"/>
    </location>
</feature>
<dbReference type="InterPro" id="IPR036318">
    <property type="entry name" value="FAD-bd_PCMH-like_sf"/>
</dbReference>
<keyword evidence="5" id="KW-0732">Signal</keyword>
<evidence type="ECO:0000256" key="1">
    <source>
        <dbReference type="ARBA" id="ARBA00005466"/>
    </source>
</evidence>
<dbReference type="PROSITE" id="PS51387">
    <property type="entry name" value="FAD_PCMH"/>
    <property type="match status" value="1"/>
</dbReference>
<sequence length="503" mass="54375">MLSYISCAALAMGLWVAGSPVAALSASPATPPQAQQSACLHLRDAYSAVTFLQGDLQYSKLRTKNWSRTAWRTPSCIFRPTSTRQLQGALPLLVKSKTKFAIRSGGHSPSPQAANIDGGVLIDLSGFNRVAYNAASQVAVIGSGLTWGEVYAQLDPFGVTVVGGRVGGVGVGGLTLGGGLSYLSDLYGLACDNVVNFEVVLANGTTVNSSETHHKDLHWALKGGINNFGIVTSFTVSTYSIGKVWAGIKTYKLEQLPALYDAMLKYQFTPEKDPYANLMLQGFFSKETTGIMLSLVYLKPQEFPSAFAPFYHINATSDSMRMSNFSEFIAGQGPPSFPPRAYFRTAVFEPGQQLYNSLTSLMGNSGALKRVKSMKNGTVAFGMQPISTGLVQAGRDRGGNALGLNLVNQTWFVINSGCEFAEDDELLRSATHDILGSIVEQSKTEQTHLPYLFMNDAGWDQNVLGSYGRDNVARLREVQAKYDESQVFQQLVPGGYKIPPLCK</sequence>
<dbReference type="InterPro" id="IPR050416">
    <property type="entry name" value="FAD-linked_Oxidoreductase"/>
</dbReference>
<evidence type="ECO:0000256" key="2">
    <source>
        <dbReference type="ARBA" id="ARBA00022630"/>
    </source>
</evidence>
<dbReference type="HOGENOM" id="CLU_018354_1_0_1"/>
<dbReference type="InterPro" id="IPR016169">
    <property type="entry name" value="FAD-bd_PCMH_sub2"/>
</dbReference>
<reference evidence="7 8" key="1">
    <citation type="submission" date="2014-02" db="EMBL/GenBank/DDBJ databases">
        <title>The genome sequence of the entomopathogenic fungus Metarhizium robertsii ARSEF 2575.</title>
        <authorList>
            <person name="Giuliano Garisto Donzelli B."/>
            <person name="Roe B.A."/>
            <person name="Macmil S.L."/>
            <person name="Krasnoff S.B."/>
            <person name="Gibson D.M."/>
        </authorList>
    </citation>
    <scope>NUCLEOTIDE SEQUENCE [LARGE SCALE GENOMIC DNA]</scope>
    <source>
        <strain evidence="7 8">ARSEF 2575</strain>
    </source>
</reference>
<dbReference type="SUPFAM" id="SSF56176">
    <property type="entry name" value="FAD-binding/transporter-associated domain-like"/>
    <property type="match status" value="1"/>
</dbReference>
<accession>A0A0A1UWJ3</accession>
<evidence type="ECO:0000256" key="4">
    <source>
        <dbReference type="ARBA" id="ARBA00023002"/>
    </source>
</evidence>
<dbReference type="Gene3D" id="3.30.465.10">
    <property type="match status" value="1"/>
</dbReference>
<dbReference type="Proteomes" id="UP000030151">
    <property type="component" value="Unassembled WGS sequence"/>
</dbReference>
<evidence type="ECO:0000259" key="6">
    <source>
        <dbReference type="PROSITE" id="PS51387"/>
    </source>
</evidence>
<dbReference type="Pfam" id="PF01565">
    <property type="entry name" value="FAD_binding_4"/>
    <property type="match status" value="1"/>
</dbReference>
<proteinExistence type="inferred from homology"/>
<comment type="similarity">
    <text evidence="1">Belongs to the oxygen-dependent FAD-linked oxidoreductase family.</text>
</comment>
<evidence type="ECO:0000256" key="5">
    <source>
        <dbReference type="SAM" id="SignalP"/>
    </source>
</evidence>
<dbReference type="OrthoDB" id="2151789at2759"/>
<dbReference type="GO" id="GO:0016491">
    <property type="term" value="F:oxidoreductase activity"/>
    <property type="evidence" value="ECO:0007669"/>
    <property type="project" value="UniProtKB-KW"/>
</dbReference>